<feature type="signal peptide" evidence="2">
    <location>
        <begin position="1"/>
        <end position="27"/>
    </location>
</feature>
<evidence type="ECO:0000259" key="3">
    <source>
        <dbReference type="Pfam" id="PF02608"/>
    </source>
</evidence>
<dbReference type="PANTHER" id="PTHR43208">
    <property type="entry name" value="ABC TRANSPORTER SUBSTRATE-BINDING PROTEIN"/>
    <property type="match status" value="1"/>
</dbReference>
<evidence type="ECO:0000313" key="5">
    <source>
        <dbReference type="Proteomes" id="UP001352263"/>
    </source>
</evidence>
<sequence length="382" mass="41312">MHGTKTSGSRCVMMVGALLLASANCSASEDTRRGDDASSNQSNTAKVGFVYLGPVGDGGWTYSHDQARIRVESLFKGKVATSYRAGVSTGAEAEKAFRELAANGHQVIFGTSYGYKDAMLKVAKEYPQVKFHHVAGGTTTSNLSVYEARTYEAAYLAGVLAGKVTKTGKLGFVASVPVPEVYRNINAFTLGAQSVNPSVSTQVSWVNSWIDPKKERETAVELIDQGADVLIQNTDSPAVLKAAQERGVKAFGWNSDTKHHGMTAHIGSAVIDWAPYYAKVIASQLEGRWKQEAVWLGARSNVVRLVSPSAALPQELLLLLGEKTHELRAGKLHPFKGPVTNRDGNIEIETGAFPDDDALRRMDYFVKGVRVKMPPDSNKNVH</sequence>
<keyword evidence="1 2" id="KW-0732">Signal</keyword>
<dbReference type="PANTHER" id="PTHR43208:SF1">
    <property type="entry name" value="ABC TRANSPORTER SUBSTRATE-BINDING PROTEIN"/>
    <property type="match status" value="1"/>
</dbReference>
<dbReference type="InterPro" id="IPR052910">
    <property type="entry name" value="ABC-Purine-Binding"/>
</dbReference>
<dbReference type="RefSeq" id="WP_326504800.1">
    <property type="nucleotide sequence ID" value="NZ_JAWIIV010000001.1"/>
</dbReference>
<organism evidence="4 5">
    <name type="scientific">Noviherbaspirillum album</name>
    <dbReference type="NCBI Taxonomy" id="3080276"/>
    <lineage>
        <taxon>Bacteria</taxon>
        <taxon>Pseudomonadati</taxon>
        <taxon>Pseudomonadota</taxon>
        <taxon>Betaproteobacteria</taxon>
        <taxon>Burkholderiales</taxon>
        <taxon>Oxalobacteraceae</taxon>
        <taxon>Noviherbaspirillum</taxon>
    </lineage>
</organism>
<comment type="caution">
    <text evidence="4">The sequence shown here is derived from an EMBL/GenBank/DDBJ whole genome shotgun (WGS) entry which is preliminary data.</text>
</comment>
<reference evidence="4 5" key="1">
    <citation type="submission" date="2023-10" db="EMBL/GenBank/DDBJ databases">
        <title>Noviherbaspirillum sp. CPCC 100848 genome assembly.</title>
        <authorList>
            <person name="Li X.Y."/>
            <person name="Fang X.M."/>
        </authorList>
    </citation>
    <scope>NUCLEOTIDE SEQUENCE [LARGE SCALE GENOMIC DNA]</scope>
    <source>
        <strain evidence="4 5">CPCC 100848</strain>
    </source>
</reference>
<dbReference type="EMBL" id="JAWIIV010000001">
    <property type="protein sequence ID" value="MEC4718062.1"/>
    <property type="molecule type" value="Genomic_DNA"/>
</dbReference>
<dbReference type="InterPro" id="IPR028082">
    <property type="entry name" value="Peripla_BP_I"/>
</dbReference>
<accession>A0ABU6J406</accession>
<dbReference type="InterPro" id="IPR003760">
    <property type="entry name" value="PnrA-like"/>
</dbReference>
<proteinExistence type="predicted"/>
<evidence type="ECO:0000256" key="2">
    <source>
        <dbReference type="SAM" id="SignalP"/>
    </source>
</evidence>
<gene>
    <name evidence="4" type="ORF">RY831_02785</name>
</gene>
<dbReference type="Gene3D" id="3.40.50.2300">
    <property type="match status" value="2"/>
</dbReference>
<evidence type="ECO:0000256" key="1">
    <source>
        <dbReference type="ARBA" id="ARBA00022729"/>
    </source>
</evidence>
<dbReference type="SUPFAM" id="SSF53822">
    <property type="entry name" value="Periplasmic binding protein-like I"/>
    <property type="match status" value="1"/>
</dbReference>
<dbReference type="Proteomes" id="UP001352263">
    <property type="component" value="Unassembled WGS sequence"/>
</dbReference>
<name>A0ABU6J406_9BURK</name>
<feature type="domain" description="ABC transporter substrate-binding protein PnrA-like" evidence="3">
    <location>
        <begin position="46"/>
        <end position="310"/>
    </location>
</feature>
<protein>
    <submittedName>
        <fullName evidence="4">BMP family ABC transporter substrate-binding protein</fullName>
    </submittedName>
</protein>
<dbReference type="Pfam" id="PF02608">
    <property type="entry name" value="Bmp"/>
    <property type="match status" value="1"/>
</dbReference>
<evidence type="ECO:0000313" key="4">
    <source>
        <dbReference type="EMBL" id="MEC4718062.1"/>
    </source>
</evidence>
<dbReference type="CDD" id="cd19963">
    <property type="entry name" value="PBP1_BMP-like"/>
    <property type="match status" value="1"/>
</dbReference>
<feature type="chain" id="PRO_5047298929" evidence="2">
    <location>
        <begin position="28"/>
        <end position="382"/>
    </location>
</feature>
<keyword evidence="5" id="KW-1185">Reference proteome</keyword>